<evidence type="ECO:0000313" key="4">
    <source>
        <dbReference type="EMBL" id="QEY61272.1"/>
    </source>
</evidence>
<evidence type="ECO:0000256" key="3">
    <source>
        <dbReference type="SAM" id="SignalP"/>
    </source>
</evidence>
<dbReference type="InterPro" id="IPR011990">
    <property type="entry name" value="TPR-like_helical_dom_sf"/>
</dbReference>
<proteinExistence type="predicted"/>
<dbReference type="EMBL" id="CP043311">
    <property type="protein sequence ID" value="QEY61272.1"/>
    <property type="molecule type" value="Genomic_DNA"/>
</dbReference>
<protein>
    <recommendedName>
        <fullName evidence="6">Tetratricopeptide repeat protein</fullName>
    </recommendedName>
</protein>
<reference evidence="4 5" key="1">
    <citation type="submission" date="2019-08" db="EMBL/GenBank/DDBJ databases">
        <title>Whole-genome Sequencing of e-waste polymer degrading bacterium Pseudomonas sp. strain PE08.</title>
        <authorList>
            <person name="Kirdat K."/>
            <person name="Debbarma P."/>
            <person name="Narawade N."/>
            <person name="Suyal D."/>
            <person name="Thorat V."/>
            <person name="Shouche Y."/>
            <person name="Goel R."/>
            <person name="Yadav A."/>
        </authorList>
    </citation>
    <scope>NUCLEOTIDE SEQUENCE [LARGE SCALE GENOMIC DNA]</scope>
    <source>
        <strain evidence="4 5">PE08</strain>
    </source>
</reference>
<dbReference type="PROSITE" id="PS50005">
    <property type="entry name" value="TPR"/>
    <property type="match status" value="1"/>
</dbReference>
<evidence type="ECO:0000313" key="5">
    <source>
        <dbReference type="Proteomes" id="UP000327179"/>
    </source>
</evidence>
<dbReference type="Gene3D" id="1.25.40.10">
    <property type="entry name" value="Tetratricopeptide repeat domain"/>
    <property type="match status" value="1"/>
</dbReference>
<keyword evidence="2" id="KW-1133">Transmembrane helix</keyword>
<dbReference type="InterPro" id="IPR019734">
    <property type="entry name" value="TPR_rpt"/>
</dbReference>
<feature type="repeat" description="TPR" evidence="1">
    <location>
        <begin position="125"/>
        <end position="158"/>
    </location>
</feature>
<keyword evidence="2" id="KW-0812">Transmembrane</keyword>
<gene>
    <name evidence="4" type="ORF">FXN65_04110</name>
</gene>
<dbReference type="KEGG" id="plal:FXN65_04110"/>
<keyword evidence="3" id="KW-0732">Signal</keyword>
<feature type="chain" id="PRO_5023860678" description="Tetratricopeptide repeat protein" evidence="3">
    <location>
        <begin position="26"/>
        <end position="721"/>
    </location>
</feature>
<sequence length="721" mass="80772">MSTPERRTRLALAIALCLPVVSAQACGPDFPLSLLDDRAQTLAELPEGNFAFEVTRLGKPVPGLGQSGDATLLGYWNDDGERYLQQRDEVEQRELGEPLYQQVKRLRALTDARQVEGQGLDLPAELRLYSAGAVAFARQEYLLAADYFQRVLQLPPEQRRLRSTWAAYSLGRAQASLGQPEGVPAEEAQRSEEDQRLFMRQATEAARDAFRQTRQLTAQGYSDPLELGIASLGEEARLAYLAGDWANAIRLYASQTAHHSATGYSSLRQLSSALIRLPDAQLMPLLAIPEVQQLLTARLLSRIDGEPNGNDRLGALLIENTGSDLDGADRLAALSYQLGRYDDAQRFLSKASDSGLAWWLRAKLALRDGDATRAAEAYAKAARAFPEDEDWGTRRTANWDYENVKPRCRVDGENAILSLQRGDYLDAFDLLYRSGDLYWWDAAAVAERVLTLEELKGYVDAKVAAAKPQTAEERESYQPRPVAAQLRDLLARRLLREGHYAEALPYFDSDELRESARRYGHAREEAENRWTATGRAEALYEAALIAREQGMELLGYEMSPDFHSLGGSFALLQVGRQTAGGLLSADEAERQNANLAQPNNRYHYRWVAAQLADRAADQLPRSSQAFAAVLCKATGWLLYRDLEGARAHYRRYVQQGPYVPWAVNFGQNCEEPDFDAAGKRVWEERGQWLRSSLRPWKYLLAGTGVLAIVAMILWIRRRRGE</sequence>
<keyword evidence="1" id="KW-0802">TPR repeat</keyword>
<name>A0A5J6QI95_9GAMM</name>
<accession>A0A5J6QI95</accession>
<dbReference type="Proteomes" id="UP000327179">
    <property type="component" value="Chromosome"/>
</dbReference>
<feature type="transmembrane region" description="Helical" evidence="2">
    <location>
        <begin position="696"/>
        <end position="715"/>
    </location>
</feature>
<dbReference type="AlphaFoldDB" id="A0A5J6QI95"/>
<dbReference type="RefSeq" id="WP_151131799.1">
    <property type="nucleotide sequence ID" value="NZ_CP043311.1"/>
</dbReference>
<evidence type="ECO:0000256" key="2">
    <source>
        <dbReference type="SAM" id="Phobius"/>
    </source>
</evidence>
<keyword evidence="5" id="KW-1185">Reference proteome</keyword>
<dbReference type="SUPFAM" id="SSF48452">
    <property type="entry name" value="TPR-like"/>
    <property type="match status" value="1"/>
</dbReference>
<organism evidence="4 5">
    <name type="scientific">Metapseudomonas lalkuanensis</name>
    <dbReference type="NCBI Taxonomy" id="2604832"/>
    <lineage>
        <taxon>Bacteria</taxon>
        <taxon>Pseudomonadati</taxon>
        <taxon>Pseudomonadota</taxon>
        <taxon>Gammaproteobacteria</taxon>
        <taxon>Pseudomonadales</taxon>
        <taxon>Pseudomonadaceae</taxon>
        <taxon>Metapseudomonas</taxon>
    </lineage>
</organism>
<evidence type="ECO:0008006" key="6">
    <source>
        <dbReference type="Google" id="ProtNLM"/>
    </source>
</evidence>
<dbReference type="PROSITE" id="PS51257">
    <property type="entry name" value="PROKAR_LIPOPROTEIN"/>
    <property type="match status" value="1"/>
</dbReference>
<feature type="signal peptide" evidence="3">
    <location>
        <begin position="1"/>
        <end position="25"/>
    </location>
</feature>
<evidence type="ECO:0000256" key="1">
    <source>
        <dbReference type="PROSITE-ProRule" id="PRU00339"/>
    </source>
</evidence>
<keyword evidence="2" id="KW-0472">Membrane</keyword>